<dbReference type="EMBL" id="PDJQ01000001">
    <property type="protein sequence ID" value="PFG74532.1"/>
    <property type="molecule type" value="Genomic_DNA"/>
</dbReference>
<dbReference type="SUPFAM" id="SSF52922">
    <property type="entry name" value="TK C-terminal domain-like"/>
    <property type="match status" value="1"/>
</dbReference>
<dbReference type="InterPro" id="IPR029061">
    <property type="entry name" value="THDP-binding"/>
</dbReference>
<dbReference type="Pfam" id="PF01558">
    <property type="entry name" value="POR"/>
    <property type="match status" value="1"/>
</dbReference>
<evidence type="ECO:0000313" key="5">
    <source>
        <dbReference type="Proteomes" id="UP000223071"/>
    </source>
</evidence>
<dbReference type="GO" id="GO:0016903">
    <property type="term" value="F:oxidoreductase activity, acting on the aldehyde or oxo group of donors"/>
    <property type="evidence" value="ECO:0007669"/>
    <property type="project" value="InterPro"/>
</dbReference>
<dbReference type="PANTHER" id="PTHR32154:SF20">
    <property type="entry name" value="2-OXOGLUTARATE OXIDOREDUCTASE SUBUNIT KORA"/>
    <property type="match status" value="1"/>
</dbReference>
<dbReference type="SUPFAM" id="SSF53323">
    <property type="entry name" value="Pyruvate-ferredoxin oxidoreductase, PFOR, domain III"/>
    <property type="match status" value="1"/>
</dbReference>
<proteinExistence type="predicted"/>
<sequence length="636" mass="69262">MTTEAQLKPEHQIEELERVTIRFAGDSGDGMQLTGTQFTRTAAVFGNDLATLPDFPAEIRAPAGSLPGVSGFQISFASTEIYTPGDRPDVLVAMNPAALKTNLGDLKPGGLLIVDKDEFEPTNLKKAAYETNPLEDGSLNGYQVVPISITRQNELALEGLPLSAKDKFRCRNFYALGLVLWLYGRTLDTTIKWATEQFKRRPDILEANLRALRAGYNFGETTELFRVQYRVPPAKVPPGVYRHISGNEATALGFVAASVLSGLPLFYASYPITPASDILHELSKLKNFGIKTFQAEDEIAAIGAAIGAAYGGHLGLTGTSGPGLALKSEALNLAVMTELPIVVIDVQRAGPSTGMPTKTEQADLLQAMFGRNGDSYVAIVAPCTPSDCFYMAIEAFRIALKYMVPVVFLSDGYLGNGSEPWRIPDISELPKIEWHYAEPQDGKFNPYLRDPKTLARPWAVPGQRGLEHRIGGLEKSGETGDISYDPRNHHEMTLARKGKVERIVQDIPPLEVTGPEEGDLLVLGWGGTYGSITSACDNARKRGLSVASAHLRYLNPFPGNLGDVLKRYRKVLIPELNTGQLALLIRGRYLVDAIPFNKISGQPFKIAEIEGKIDEVLGLRDEYVLEFTRSAGVSGG</sequence>
<dbReference type="SUPFAM" id="SSF52518">
    <property type="entry name" value="Thiamin diphosphate-binding fold (THDP-binding)"/>
    <property type="match status" value="1"/>
</dbReference>
<name>A0A2A9HHB8_TEPT2</name>
<dbReference type="FunFam" id="3.40.50.970:FF:000022">
    <property type="entry name" value="2-oxoglutarate ferredoxin oxidoreductase alpha subunit"/>
    <property type="match status" value="1"/>
</dbReference>
<dbReference type="RefSeq" id="WP_098503913.1">
    <property type="nucleotide sequence ID" value="NZ_PDJQ01000001.1"/>
</dbReference>
<dbReference type="NCBIfam" id="TIGR03710">
    <property type="entry name" value="OAFO_sf"/>
    <property type="match status" value="1"/>
</dbReference>
<dbReference type="Proteomes" id="UP000223071">
    <property type="component" value="Unassembled WGS sequence"/>
</dbReference>
<keyword evidence="1" id="KW-0560">Oxidoreductase</keyword>
<dbReference type="Gene3D" id="3.40.50.920">
    <property type="match status" value="1"/>
</dbReference>
<dbReference type="PANTHER" id="PTHR32154">
    <property type="entry name" value="PYRUVATE-FLAVODOXIN OXIDOREDUCTASE-RELATED"/>
    <property type="match status" value="1"/>
</dbReference>
<keyword evidence="5" id="KW-1185">Reference proteome</keyword>
<dbReference type="CDD" id="cd07034">
    <property type="entry name" value="TPP_PYR_PFOR_IOR-alpha_like"/>
    <property type="match status" value="1"/>
</dbReference>
<dbReference type="InterPro" id="IPR009014">
    <property type="entry name" value="Transketo_C/PFOR_II"/>
</dbReference>
<gene>
    <name evidence="4" type="ORF">A9A59_1765</name>
</gene>
<accession>A0A2A9HHB8</accession>
<evidence type="ECO:0000259" key="2">
    <source>
        <dbReference type="Pfam" id="PF01558"/>
    </source>
</evidence>
<dbReference type="InterPro" id="IPR002869">
    <property type="entry name" value="Pyrv_flavodox_OxRed_cen"/>
</dbReference>
<organism evidence="4 5">
    <name type="scientific">Tepidiforma thermophila (strain KCTC 52669 / CGMCC 1.13589 / G233)</name>
    <dbReference type="NCBI Taxonomy" id="2761530"/>
    <lineage>
        <taxon>Bacteria</taxon>
        <taxon>Bacillati</taxon>
        <taxon>Chloroflexota</taxon>
        <taxon>Tepidiformia</taxon>
        <taxon>Tepidiformales</taxon>
        <taxon>Tepidiformaceae</taxon>
        <taxon>Tepidiforma</taxon>
    </lineage>
</organism>
<evidence type="ECO:0000256" key="1">
    <source>
        <dbReference type="ARBA" id="ARBA00023002"/>
    </source>
</evidence>
<dbReference type="InterPro" id="IPR050722">
    <property type="entry name" value="Pyruvate:ferred/Flavod_OxRd"/>
</dbReference>
<evidence type="ECO:0000259" key="3">
    <source>
        <dbReference type="Pfam" id="PF01855"/>
    </source>
</evidence>
<dbReference type="InterPro" id="IPR022367">
    <property type="entry name" value="2-oxoacid/accept_OxRdtase_asu"/>
</dbReference>
<feature type="domain" description="Pyruvate flavodoxin/ferredoxin oxidoreductase pyrimidine binding" evidence="3">
    <location>
        <begin position="265"/>
        <end position="475"/>
    </location>
</feature>
<evidence type="ECO:0000313" key="4">
    <source>
        <dbReference type="EMBL" id="PFG74532.1"/>
    </source>
</evidence>
<comment type="caution">
    <text evidence="4">The sequence shown here is derived from an EMBL/GenBank/DDBJ whole genome shotgun (WGS) entry which is preliminary data.</text>
</comment>
<dbReference type="Pfam" id="PF01855">
    <property type="entry name" value="POR_N"/>
    <property type="match status" value="1"/>
</dbReference>
<feature type="domain" description="Pyruvate/ketoisovalerate oxidoreductase catalytic" evidence="2">
    <location>
        <begin position="28"/>
        <end position="217"/>
    </location>
</feature>
<dbReference type="Gene3D" id="3.40.50.970">
    <property type="match status" value="1"/>
</dbReference>
<dbReference type="AlphaFoldDB" id="A0A2A9HHB8"/>
<protein>
    <submittedName>
        <fullName evidence="4">2-oxoglutarate ferredoxin oxidoreductase subunit alpha</fullName>
    </submittedName>
</protein>
<dbReference type="GO" id="GO:0006979">
    <property type="term" value="P:response to oxidative stress"/>
    <property type="evidence" value="ECO:0007669"/>
    <property type="project" value="TreeGrafter"/>
</dbReference>
<dbReference type="InterPro" id="IPR019752">
    <property type="entry name" value="Pyrv/ketoisovalerate_OxRed_cat"/>
</dbReference>
<reference evidence="4 5" key="1">
    <citation type="submission" date="2017-09" db="EMBL/GenBank/DDBJ databases">
        <title>Sequencing the genomes of two abundant thermophiles in Great Basin hot springs: Thermocrinis jamiesonii and novel Chloroflexi Thermoflexus hugenholtzii.</title>
        <authorList>
            <person name="Hedlund B."/>
        </authorList>
    </citation>
    <scope>NUCLEOTIDE SEQUENCE [LARGE SCALE GENOMIC DNA]</scope>
    <source>
        <strain evidence="4 5">G233</strain>
    </source>
</reference>
<dbReference type="Gene3D" id="3.40.920.10">
    <property type="entry name" value="Pyruvate-ferredoxin oxidoreductase, PFOR, domain III"/>
    <property type="match status" value="1"/>
</dbReference>
<dbReference type="InterPro" id="IPR002880">
    <property type="entry name" value="Pyrv_Fd/Flavodoxin_OxRdtase_N"/>
</dbReference>